<keyword evidence="8" id="KW-1185">Reference proteome</keyword>
<dbReference type="Proteomes" id="UP000030651">
    <property type="component" value="Unassembled WGS sequence"/>
</dbReference>
<gene>
    <name evidence="7" type="ORF">PFICI_08326</name>
</gene>
<dbReference type="PROSITE" id="PS51471">
    <property type="entry name" value="FE2OG_OXY"/>
    <property type="match status" value="1"/>
</dbReference>
<reference evidence="8" key="1">
    <citation type="journal article" date="2015" name="BMC Genomics">
        <title>Genomic and transcriptomic analysis of the endophytic fungus Pestalotiopsis fici reveals its lifestyle and high potential for synthesis of natural products.</title>
        <authorList>
            <person name="Wang X."/>
            <person name="Zhang X."/>
            <person name="Liu L."/>
            <person name="Xiang M."/>
            <person name="Wang W."/>
            <person name="Sun X."/>
            <person name="Che Y."/>
            <person name="Guo L."/>
            <person name="Liu G."/>
            <person name="Guo L."/>
            <person name="Wang C."/>
            <person name="Yin W.B."/>
            <person name="Stadler M."/>
            <person name="Zhang X."/>
            <person name="Liu X."/>
        </authorList>
    </citation>
    <scope>NUCLEOTIDE SEQUENCE [LARGE SCALE GENOMIC DNA]</scope>
    <source>
        <strain evidence="8">W106-1 / CGMCC3.15140</strain>
    </source>
</reference>
<dbReference type="OrthoDB" id="288590at2759"/>
<evidence type="ECO:0000256" key="1">
    <source>
        <dbReference type="ARBA" id="ARBA00008056"/>
    </source>
</evidence>
<dbReference type="PANTHER" id="PTHR10209">
    <property type="entry name" value="OXIDOREDUCTASE, 2OG-FE II OXYGENASE FAMILY PROTEIN"/>
    <property type="match status" value="1"/>
</dbReference>
<dbReference type="EMBL" id="KI912113">
    <property type="protein sequence ID" value="ETS80797.1"/>
    <property type="molecule type" value="Genomic_DNA"/>
</dbReference>
<dbReference type="InterPro" id="IPR005123">
    <property type="entry name" value="Oxoglu/Fe-dep_dioxygenase_dom"/>
</dbReference>
<organism evidence="7 8">
    <name type="scientific">Pestalotiopsis fici (strain W106-1 / CGMCC3.15140)</name>
    <dbReference type="NCBI Taxonomy" id="1229662"/>
    <lineage>
        <taxon>Eukaryota</taxon>
        <taxon>Fungi</taxon>
        <taxon>Dikarya</taxon>
        <taxon>Ascomycota</taxon>
        <taxon>Pezizomycotina</taxon>
        <taxon>Sordariomycetes</taxon>
        <taxon>Xylariomycetidae</taxon>
        <taxon>Amphisphaeriales</taxon>
        <taxon>Sporocadaceae</taxon>
        <taxon>Pestalotiopsis</taxon>
    </lineage>
</organism>
<evidence type="ECO:0000256" key="4">
    <source>
        <dbReference type="ARBA" id="ARBA00023004"/>
    </source>
</evidence>
<dbReference type="RefSeq" id="XP_007835098.1">
    <property type="nucleotide sequence ID" value="XM_007836907.1"/>
</dbReference>
<keyword evidence="3 5" id="KW-0560">Oxidoreductase</keyword>
<dbReference type="Pfam" id="PF03171">
    <property type="entry name" value="2OG-FeII_Oxy"/>
    <property type="match status" value="1"/>
</dbReference>
<dbReference type="KEGG" id="pfy:PFICI_08326"/>
<sequence>MTTAKLELRTALGPVYRDVLLTPPRNCTPDEIPVIDLEHLCAADIAERRDVAQAIRSAAVNTGFFYIKNHGISQDVISKAKRQGLDFMRQSLEQKELISSRKYSKYFNGYSGAATTNISPSESVDIRESFSFRYSPELDPDHPTAMSEIPPEVRPWIRGEDFVWEGTAHLPDFKTDCVAYWASCLQLARKLVRAFALSLDLAEDYWDDKVTHPGADFVFNYYRPRSEQEVKGGFVGLGSHTDLQLFTLLWQDTIGGLQVLTKEGQWIKAPPIEGTIVVNIGDYMMRLSNDTYKSTVHRVTNESPLERVSMPFFFGLNFNCIESVIPSCVSETNPAKYEPISCGDWCQMRFKIERESFDKKQASAPSLAPSAVVVQAQA</sequence>
<dbReference type="GeneID" id="19273339"/>
<name>W3X5Z5_PESFW</name>
<accession>W3X5Z5</accession>
<dbReference type="InParanoid" id="W3X5Z5"/>
<dbReference type="InterPro" id="IPR027443">
    <property type="entry name" value="IPNS-like_sf"/>
</dbReference>
<comment type="similarity">
    <text evidence="1 5">Belongs to the iron/ascorbate-dependent oxidoreductase family.</text>
</comment>
<dbReference type="PRINTS" id="PR00682">
    <property type="entry name" value="IPNSYNTHASE"/>
</dbReference>
<dbReference type="Gene3D" id="2.60.120.330">
    <property type="entry name" value="B-lactam Antibiotic, Isopenicillin N Synthase, Chain"/>
    <property type="match status" value="1"/>
</dbReference>
<keyword evidence="2 5" id="KW-0479">Metal-binding</keyword>
<dbReference type="GO" id="GO:0016491">
    <property type="term" value="F:oxidoreductase activity"/>
    <property type="evidence" value="ECO:0007669"/>
    <property type="project" value="UniProtKB-KW"/>
</dbReference>
<dbReference type="STRING" id="1229662.W3X5Z5"/>
<evidence type="ECO:0000256" key="2">
    <source>
        <dbReference type="ARBA" id="ARBA00022723"/>
    </source>
</evidence>
<dbReference type="GO" id="GO:0044283">
    <property type="term" value="P:small molecule biosynthetic process"/>
    <property type="evidence" value="ECO:0007669"/>
    <property type="project" value="UniProtKB-ARBA"/>
</dbReference>
<dbReference type="Pfam" id="PF14226">
    <property type="entry name" value="DIOX_N"/>
    <property type="match status" value="1"/>
</dbReference>
<evidence type="ECO:0000259" key="6">
    <source>
        <dbReference type="PROSITE" id="PS51471"/>
    </source>
</evidence>
<evidence type="ECO:0000256" key="5">
    <source>
        <dbReference type="RuleBase" id="RU003682"/>
    </source>
</evidence>
<dbReference type="HOGENOM" id="CLU_010119_6_3_1"/>
<feature type="domain" description="Fe2OG dioxygenase" evidence="6">
    <location>
        <begin position="209"/>
        <end position="316"/>
    </location>
</feature>
<dbReference type="AlphaFoldDB" id="W3X5Z5"/>
<evidence type="ECO:0000256" key="3">
    <source>
        <dbReference type="ARBA" id="ARBA00023002"/>
    </source>
</evidence>
<protein>
    <recommendedName>
        <fullName evidence="6">Fe2OG dioxygenase domain-containing protein</fullName>
    </recommendedName>
</protein>
<dbReference type="eggNOG" id="KOG0143">
    <property type="taxonomic scope" value="Eukaryota"/>
</dbReference>
<keyword evidence="4 5" id="KW-0408">Iron</keyword>
<evidence type="ECO:0000313" key="8">
    <source>
        <dbReference type="Proteomes" id="UP000030651"/>
    </source>
</evidence>
<dbReference type="InterPro" id="IPR044861">
    <property type="entry name" value="IPNS-like_FE2OG_OXY"/>
</dbReference>
<dbReference type="GO" id="GO:0046872">
    <property type="term" value="F:metal ion binding"/>
    <property type="evidence" value="ECO:0007669"/>
    <property type="project" value="UniProtKB-KW"/>
</dbReference>
<evidence type="ECO:0000313" key="7">
    <source>
        <dbReference type="EMBL" id="ETS80797.1"/>
    </source>
</evidence>
<dbReference type="PANTHER" id="PTHR10209:SF881">
    <property type="entry name" value="FI07970P-RELATED"/>
    <property type="match status" value="1"/>
</dbReference>
<dbReference type="InterPro" id="IPR026992">
    <property type="entry name" value="DIOX_N"/>
</dbReference>
<proteinExistence type="inferred from homology"/>
<dbReference type="OMA" id="VWEGTSH"/>
<dbReference type="SUPFAM" id="SSF51197">
    <property type="entry name" value="Clavaminate synthase-like"/>
    <property type="match status" value="1"/>
</dbReference>